<dbReference type="RefSeq" id="WP_155450127.1">
    <property type="nucleotide sequence ID" value="NZ_WNKT01000020.1"/>
</dbReference>
<dbReference type="OrthoDB" id="9997at2"/>
<keyword evidence="2" id="KW-1185">Reference proteome</keyword>
<name>A0A6N8EBC6_9GAMM</name>
<organism evidence="1 2">
    <name type="scientific">Allochromatium palmeri</name>
    <dbReference type="NCBI Taxonomy" id="231048"/>
    <lineage>
        <taxon>Bacteria</taxon>
        <taxon>Pseudomonadati</taxon>
        <taxon>Pseudomonadota</taxon>
        <taxon>Gammaproteobacteria</taxon>
        <taxon>Chromatiales</taxon>
        <taxon>Chromatiaceae</taxon>
        <taxon>Allochromatium</taxon>
    </lineage>
</organism>
<dbReference type="EMBL" id="WNKT01000020">
    <property type="protein sequence ID" value="MTW21543.1"/>
    <property type="molecule type" value="Genomic_DNA"/>
</dbReference>
<evidence type="ECO:0000313" key="1">
    <source>
        <dbReference type="EMBL" id="MTW21543.1"/>
    </source>
</evidence>
<evidence type="ECO:0000313" key="2">
    <source>
        <dbReference type="Proteomes" id="UP000434044"/>
    </source>
</evidence>
<dbReference type="AlphaFoldDB" id="A0A6N8EBC6"/>
<protein>
    <submittedName>
        <fullName evidence="1">Uncharacterized protein</fullName>
    </submittedName>
</protein>
<sequence>MRFLLNGLLWVASLGLFATLVLGLALALDRGPLVAEPAPPSPAEQTWAADWLAKQRAHHSRAASSNRLELTEPQVNLLLNALLGRSGQGQAQVRLGAGRASLALSLKLPLDQLDGYLNLELELVEDGPLPRVESARVAGLPIPGALAQALVEQALQALDRAQMVHEVRFTPERLTLDYDWHPNMVERFSGGMIASDELPLVLAAQEALVQYAAAQPGRKPLPLPDLLAHLLLETAGAGADPVASHRALILALAAYVNGQSIRAPDDDSTEPHARPRLVLLRGRVDLSQHFMTSAALAVQGTDALSSLVGWYKEMSDANGGSGFSFADMTANRAGIRFARLATESAASARRLQSIARKGLREDDFMPRIDSLPEGLSQARFEDRLGADKRGEYQRLIEQIDRHIESCRLYRQPPG</sequence>
<reference evidence="1 2" key="1">
    <citation type="submission" date="2019-11" db="EMBL/GenBank/DDBJ databases">
        <title>Whole-genome sequence of the anaerobic purple sulfur bacterium Allochromatium palmeri DSM 15591.</title>
        <authorList>
            <person name="Kyndt J.A."/>
            <person name="Meyer T.E."/>
        </authorList>
    </citation>
    <scope>NUCLEOTIDE SEQUENCE [LARGE SCALE GENOMIC DNA]</scope>
    <source>
        <strain evidence="1 2">DSM 15591</strain>
    </source>
</reference>
<accession>A0A6N8EBC6</accession>
<dbReference type="Proteomes" id="UP000434044">
    <property type="component" value="Unassembled WGS sequence"/>
</dbReference>
<proteinExistence type="predicted"/>
<gene>
    <name evidence="1" type="ORF">GJ668_10630</name>
</gene>
<comment type="caution">
    <text evidence="1">The sequence shown here is derived from an EMBL/GenBank/DDBJ whole genome shotgun (WGS) entry which is preliminary data.</text>
</comment>